<dbReference type="OMA" id="HYDSYDD"/>
<dbReference type="Ensembl" id="ENSSGRT00000100711.1">
    <property type="protein sequence ID" value="ENSSGRP00000094641.1"/>
    <property type="gene ID" value="ENSSGRG00000047338.1"/>
</dbReference>
<evidence type="ECO:0000256" key="3">
    <source>
        <dbReference type="SAM" id="MobiDB-lite"/>
    </source>
</evidence>
<evidence type="ECO:0000256" key="2">
    <source>
        <dbReference type="ARBA" id="ARBA00025784"/>
    </source>
</evidence>
<dbReference type="GO" id="GO:0045892">
    <property type="term" value="P:negative regulation of DNA-templated transcription"/>
    <property type="evidence" value="ECO:0007669"/>
    <property type="project" value="TreeGrafter"/>
</dbReference>
<evidence type="ECO:0000256" key="1">
    <source>
        <dbReference type="ARBA" id="ARBA00002229"/>
    </source>
</evidence>
<dbReference type="OrthoDB" id="10040691at2759"/>
<reference evidence="4" key="2">
    <citation type="submission" date="2025-09" db="UniProtKB">
        <authorList>
            <consortium name="Ensembl"/>
        </authorList>
    </citation>
    <scope>IDENTIFICATION</scope>
</reference>
<sequence>MLKTTHTFTCFISTSYYQLLFVGVKMDILMNNFTNNKRNDSISRLQCNAHEGDSGASRAPVLNSGCAPMSPTKRKHHEHSLNHQKDSDEEQMNKMRCLLGSHLRNSNGDTENQELCNYSYGHTSLSGLHNHHVFAPFPIFAVDQPLEMTKHSLDPTRSVLRIPGSSTKHQQNRPSVITCAPASNHPCSLSSCHMSPKSCTSGSTNKTKANTVCDPVIEEHFRRSLGKVSNSVSITGSVDDHFTKALGDAWLQIKAKGNGGTTPNHESQ</sequence>
<name>A0A672RZP2_SINGR</name>
<organism evidence="4 5">
    <name type="scientific">Sinocyclocheilus grahami</name>
    <name type="common">Dianchi golden-line fish</name>
    <name type="synonym">Barbus grahami</name>
    <dbReference type="NCBI Taxonomy" id="75366"/>
    <lineage>
        <taxon>Eukaryota</taxon>
        <taxon>Metazoa</taxon>
        <taxon>Chordata</taxon>
        <taxon>Craniata</taxon>
        <taxon>Vertebrata</taxon>
        <taxon>Euteleostomi</taxon>
        <taxon>Actinopterygii</taxon>
        <taxon>Neopterygii</taxon>
        <taxon>Teleostei</taxon>
        <taxon>Ostariophysi</taxon>
        <taxon>Cypriniformes</taxon>
        <taxon>Cyprinidae</taxon>
        <taxon>Cyprininae</taxon>
        <taxon>Sinocyclocheilus</taxon>
    </lineage>
</organism>
<dbReference type="Proteomes" id="UP000472262">
    <property type="component" value="Unassembled WGS sequence"/>
</dbReference>
<dbReference type="InterPro" id="IPR028184">
    <property type="entry name" value="VGLL4"/>
</dbReference>
<dbReference type="Pfam" id="PF15245">
    <property type="entry name" value="VGLL4"/>
    <property type="match status" value="1"/>
</dbReference>
<dbReference type="AlphaFoldDB" id="A0A672RZP2"/>
<dbReference type="GeneID" id="107555803"/>
<comment type="similarity">
    <text evidence="2">Belongs to the vestigial family.</text>
</comment>
<dbReference type="PANTHER" id="PTHR17604:SF6">
    <property type="entry name" value="TRANSCRIPTION COFACTOR VESTIGIAL-LIKE PROTEIN 4"/>
    <property type="match status" value="1"/>
</dbReference>
<accession>A0A672RZP2</accession>
<dbReference type="InterPro" id="IPR006627">
    <property type="entry name" value="TDU_repeat"/>
</dbReference>
<dbReference type="GO" id="GO:0001223">
    <property type="term" value="F:transcription coactivator binding"/>
    <property type="evidence" value="ECO:0007669"/>
    <property type="project" value="TreeGrafter"/>
</dbReference>
<dbReference type="RefSeq" id="XP_016094193.1">
    <property type="nucleotide sequence ID" value="XM_016238707.1"/>
</dbReference>
<dbReference type="SMART" id="SM00711">
    <property type="entry name" value="TDU"/>
    <property type="match status" value="2"/>
</dbReference>
<evidence type="ECO:0000313" key="4">
    <source>
        <dbReference type="Ensembl" id="ENSSGRP00000094641.1"/>
    </source>
</evidence>
<keyword evidence="5" id="KW-1185">Reference proteome</keyword>
<comment type="function">
    <text evidence="1">May act as a specific coactivator for the mammalian TEFs.</text>
</comment>
<dbReference type="InParanoid" id="A0A672RZP2"/>
<dbReference type="KEGG" id="sgh:107555803"/>
<proteinExistence type="inferred from homology"/>
<gene>
    <name evidence="4" type="primary">vgll4a</name>
</gene>
<reference evidence="4" key="1">
    <citation type="submission" date="2025-08" db="UniProtKB">
        <authorList>
            <consortium name="Ensembl"/>
        </authorList>
    </citation>
    <scope>IDENTIFICATION</scope>
</reference>
<protein>
    <submittedName>
        <fullName evidence="4">Transcription cofactor vestigial-like protein 4</fullName>
    </submittedName>
</protein>
<evidence type="ECO:0000313" key="5">
    <source>
        <dbReference type="Proteomes" id="UP000472262"/>
    </source>
</evidence>
<dbReference type="PANTHER" id="PTHR17604">
    <property type="entry name" value="TRANSCRIPTION COFACTOR VESTIGIAL-LIKE PROTEIN 4"/>
    <property type="match status" value="1"/>
</dbReference>
<feature type="region of interest" description="Disordered" evidence="3">
    <location>
        <begin position="53"/>
        <end position="90"/>
    </location>
</feature>
<dbReference type="CTD" id="101886496"/>